<proteinExistence type="inferred from homology"/>
<dbReference type="Proteomes" id="UP001396898">
    <property type="component" value="Unassembled WGS sequence"/>
</dbReference>
<evidence type="ECO:0000256" key="2">
    <source>
        <dbReference type="ARBA" id="ARBA00048655"/>
    </source>
</evidence>
<evidence type="ECO:0000313" key="4">
    <source>
        <dbReference type="EMBL" id="KAK8001127.1"/>
    </source>
</evidence>
<dbReference type="EMBL" id="JAQQWI010000018">
    <property type="protein sequence ID" value="KAK8001127.1"/>
    <property type="molecule type" value="Genomic_DNA"/>
</dbReference>
<dbReference type="PIRSF" id="PIRSF006221">
    <property type="entry name" value="Ketosamine-3-kinase"/>
    <property type="match status" value="1"/>
</dbReference>
<reference evidence="4 5" key="1">
    <citation type="submission" date="2023-01" db="EMBL/GenBank/DDBJ databases">
        <title>Analysis of 21 Apiospora genomes using comparative genomics revels a genus with tremendous synthesis potential of carbohydrate active enzymes and secondary metabolites.</title>
        <authorList>
            <person name="Sorensen T."/>
        </authorList>
    </citation>
    <scope>NUCLEOTIDE SEQUENCE [LARGE SCALE GENOMIC DNA]</scope>
    <source>
        <strain evidence="4 5">CBS 20057</strain>
    </source>
</reference>
<name>A0ABR1R6H7_9PEZI</name>
<evidence type="ECO:0000256" key="1">
    <source>
        <dbReference type="ARBA" id="ARBA00011961"/>
    </source>
</evidence>
<protein>
    <recommendedName>
        <fullName evidence="1">protein-ribulosamine 3-kinase</fullName>
        <ecNumber evidence="1">2.7.1.172</ecNumber>
    </recommendedName>
</protein>
<keyword evidence="3" id="KW-0418">Kinase</keyword>
<dbReference type="Pfam" id="PF03881">
    <property type="entry name" value="Fructosamin_kin"/>
    <property type="match status" value="1"/>
</dbReference>
<dbReference type="InterPro" id="IPR016477">
    <property type="entry name" value="Fructo-/Ketosamine-3-kinase"/>
</dbReference>
<sequence>MPEPEHTVPRGGVEVTEDAHIETSICIEQHQGATTKTVTMNVSDATARVYGEYEAMSAIHQIAPSIVPRPRGYGSCDSEKGTSFFLCDYLDITHELPNAVKLGKELANFHLKSKSPTGKFGFHCTTFDGKNPLNTSWESSWTSYFRRLMHDIYELEKAANGYSKGFDDVIQLTLDRLIPRLLDALAEGRTIKPTLIHGDLWESNIGTERATGEIFIFDACAYYAHHEKEVGIWRCAHHRMTDEKYRREYFRHYPPSEPREEADDRNRLYAAQAMIVTSLDFPGRGMRELIMADLNFLIEKYGLRYL</sequence>
<comment type="catalytic activity">
    <reaction evidence="2">
        <text>N(6)-D-ribulosyl-L-lysyl-[protein] + ATP = N(6)-(3-O-phospho-D-ribulosyl)-L-lysyl-[protein] + ADP + H(+)</text>
        <dbReference type="Rhea" id="RHEA:48432"/>
        <dbReference type="Rhea" id="RHEA-COMP:12103"/>
        <dbReference type="Rhea" id="RHEA-COMP:12104"/>
        <dbReference type="ChEBI" id="CHEBI:15378"/>
        <dbReference type="ChEBI" id="CHEBI:30616"/>
        <dbReference type="ChEBI" id="CHEBI:90418"/>
        <dbReference type="ChEBI" id="CHEBI:90420"/>
        <dbReference type="ChEBI" id="CHEBI:456216"/>
        <dbReference type="EC" id="2.7.1.172"/>
    </reaction>
    <physiologicalReaction direction="left-to-right" evidence="2">
        <dbReference type="Rhea" id="RHEA:48433"/>
    </physiologicalReaction>
</comment>
<dbReference type="PANTHER" id="PTHR12149">
    <property type="entry name" value="FRUCTOSAMINE 3 KINASE-RELATED PROTEIN"/>
    <property type="match status" value="1"/>
</dbReference>
<comment type="caution">
    <text evidence="4">The sequence shown here is derived from an EMBL/GenBank/DDBJ whole genome shotgun (WGS) entry which is preliminary data.</text>
</comment>
<comment type="similarity">
    <text evidence="3">Belongs to the fructosamine kinase family.</text>
</comment>
<dbReference type="SUPFAM" id="SSF56112">
    <property type="entry name" value="Protein kinase-like (PK-like)"/>
    <property type="match status" value="1"/>
</dbReference>
<keyword evidence="5" id="KW-1185">Reference proteome</keyword>
<dbReference type="Gene3D" id="3.90.1200.10">
    <property type="match status" value="1"/>
</dbReference>
<evidence type="ECO:0000256" key="3">
    <source>
        <dbReference type="PIRNR" id="PIRNR006221"/>
    </source>
</evidence>
<evidence type="ECO:0000313" key="5">
    <source>
        <dbReference type="Proteomes" id="UP001396898"/>
    </source>
</evidence>
<dbReference type="EC" id="2.7.1.172" evidence="1"/>
<accession>A0ABR1R6H7</accession>
<organism evidence="4 5">
    <name type="scientific">Apiospora marii</name>
    <dbReference type="NCBI Taxonomy" id="335849"/>
    <lineage>
        <taxon>Eukaryota</taxon>
        <taxon>Fungi</taxon>
        <taxon>Dikarya</taxon>
        <taxon>Ascomycota</taxon>
        <taxon>Pezizomycotina</taxon>
        <taxon>Sordariomycetes</taxon>
        <taxon>Xylariomycetidae</taxon>
        <taxon>Amphisphaeriales</taxon>
        <taxon>Apiosporaceae</taxon>
        <taxon>Apiospora</taxon>
    </lineage>
</organism>
<dbReference type="InterPro" id="IPR011009">
    <property type="entry name" value="Kinase-like_dom_sf"/>
</dbReference>
<dbReference type="PANTHER" id="PTHR12149:SF8">
    <property type="entry name" value="PROTEIN-RIBULOSAMINE 3-KINASE"/>
    <property type="match status" value="1"/>
</dbReference>
<gene>
    <name evidence="4" type="ORF">PG991_013349</name>
</gene>
<keyword evidence="3" id="KW-0808">Transferase</keyword>